<name>A0A2K3KNX4_TRIPR</name>
<evidence type="ECO:0000256" key="1">
    <source>
        <dbReference type="ARBA" id="ARBA00022679"/>
    </source>
</evidence>
<dbReference type="InterPro" id="IPR043502">
    <property type="entry name" value="DNA/RNA_pol_sf"/>
</dbReference>
<dbReference type="GO" id="GO:0003964">
    <property type="term" value="F:RNA-directed DNA polymerase activity"/>
    <property type="evidence" value="ECO:0007669"/>
    <property type="project" value="UniProtKB-KW"/>
</dbReference>
<evidence type="ECO:0000256" key="5">
    <source>
        <dbReference type="ARBA" id="ARBA00022801"/>
    </source>
</evidence>
<proteinExistence type="predicted"/>
<evidence type="ECO:0000313" key="9">
    <source>
        <dbReference type="Proteomes" id="UP000236291"/>
    </source>
</evidence>
<gene>
    <name evidence="8" type="ORF">L195_g055895</name>
</gene>
<sequence>MTQATVLTLPNFAQPFEIECGASGKGIGAVLMQGKRPIAYFSKALSKANLSKSAYEKELMTMVLAVQHWQPYLLGRNFVVYSDQKSLKHLLQRVATADQQNWLSKLLGYHFEVVYKSGPENKAADTLSLRDEGCELKNIVSSPIWL</sequence>
<organism evidence="8 9">
    <name type="scientific">Trifolium pratense</name>
    <name type="common">Red clover</name>
    <dbReference type="NCBI Taxonomy" id="57577"/>
    <lineage>
        <taxon>Eukaryota</taxon>
        <taxon>Viridiplantae</taxon>
        <taxon>Streptophyta</taxon>
        <taxon>Embryophyta</taxon>
        <taxon>Tracheophyta</taxon>
        <taxon>Spermatophyta</taxon>
        <taxon>Magnoliopsida</taxon>
        <taxon>eudicotyledons</taxon>
        <taxon>Gunneridae</taxon>
        <taxon>Pentapetalae</taxon>
        <taxon>rosids</taxon>
        <taxon>fabids</taxon>
        <taxon>Fabales</taxon>
        <taxon>Fabaceae</taxon>
        <taxon>Papilionoideae</taxon>
        <taxon>50 kb inversion clade</taxon>
        <taxon>NPAAA clade</taxon>
        <taxon>Hologalegina</taxon>
        <taxon>IRL clade</taxon>
        <taxon>Trifolieae</taxon>
        <taxon>Trifolium</taxon>
    </lineage>
</organism>
<dbReference type="PANTHER" id="PTHR34072:SF55">
    <property type="entry name" value="DNA_RNA POLYMERASES SUPERFAMILY PROTEIN"/>
    <property type="match status" value="1"/>
</dbReference>
<dbReference type="GO" id="GO:0004519">
    <property type="term" value="F:endonuclease activity"/>
    <property type="evidence" value="ECO:0007669"/>
    <property type="project" value="UniProtKB-KW"/>
</dbReference>
<dbReference type="Gene3D" id="3.10.20.370">
    <property type="match status" value="1"/>
</dbReference>
<dbReference type="PANTHER" id="PTHR34072">
    <property type="entry name" value="ENZYMATIC POLYPROTEIN-RELATED"/>
    <property type="match status" value="1"/>
</dbReference>
<dbReference type="SUPFAM" id="SSF56672">
    <property type="entry name" value="DNA/RNA polymerases"/>
    <property type="match status" value="1"/>
</dbReference>
<reference evidence="8 9" key="2">
    <citation type="journal article" date="2017" name="Front. Plant Sci.">
        <title>Gene Classification and Mining of Molecular Markers Useful in Red Clover (Trifolium pratense) Breeding.</title>
        <authorList>
            <person name="Istvanek J."/>
            <person name="Dluhosova J."/>
            <person name="Dluhos P."/>
            <person name="Patkova L."/>
            <person name="Nedelnik J."/>
            <person name="Repkova J."/>
        </authorList>
    </citation>
    <scope>NUCLEOTIDE SEQUENCE [LARGE SCALE GENOMIC DNA]</scope>
    <source>
        <strain evidence="9">cv. Tatra</strain>
        <tissue evidence="8">Young leaves</tissue>
    </source>
</reference>
<keyword evidence="2" id="KW-0548">Nucleotidyltransferase</keyword>
<reference evidence="8 9" key="1">
    <citation type="journal article" date="2014" name="Am. J. Bot.">
        <title>Genome assembly and annotation for red clover (Trifolium pratense; Fabaceae).</title>
        <authorList>
            <person name="Istvanek J."/>
            <person name="Jaros M."/>
            <person name="Krenek A."/>
            <person name="Repkova J."/>
        </authorList>
    </citation>
    <scope>NUCLEOTIDE SEQUENCE [LARGE SCALE GENOMIC DNA]</scope>
    <source>
        <strain evidence="9">cv. Tatra</strain>
        <tissue evidence="8">Young leaves</tissue>
    </source>
</reference>
<dbReference type="InterPro" id="IPR041373">
    <property type="entry name" value="RT_RNaseH"/>
</dbReference>
<evidence type="ECO:0000256" key="3">
    <source>
        <dbReference type="ARBA" id="ARBA00022722"/>
    </source>
</evidence>
<dbReference type="Proteomes" id="UP000236291">
    <property type="component" value="Unassembled WGS sequence"/>
</dbReference>
<protein>
    <submittedName>
        <fullName evidence="8">Retrotransposon-related protein</fullName>
    </submittedName>
</protein>
<dbReference type="CDD" id="cd09274">
    <property type="entry name" value="RNase_HI_RT_Ty3"/>
    <property type="match status" value="1"/>
</dbReference>
<accession>A0A2K3KNX4</accession>
<keyword evidence="3" id="KW-0540">Nuclease</keyword>
<dbReference type="GO" id="GO:0016787">
    <property type="term" value="F:hydrolase activity"/>
    <property type="evidence" value="ECO:0007669"/>
    <property type="project" value="UniProtKB-KW"/>
</dbReference>
<keyword evidence="4" id="KW-0255">Endonuclease</keyword>
<evidence type="ECO:0000313" key="8">
    <source>
        <dbReference type="EMBL" id="PNX67933.1"/>
    </source>
</evidence>
<evidence type="ECO:0000256" key="6">
    <source>
        <dbReference type="ARBA" id="ARBA00022918"/>
    </source>
</evidence>
<keyword evidence="6" id="KW-0695">RNA-directed DNA polymerase</keyword>
<dbReference type="STRING" id="57577.A0A2K3KNX4"/>
<dbReference type="Pfam" id="PF17917">
    <property type="entry name" value="RT_RNaseH"/>
    <property type="match status" value="1"/>
</dbReference>
<dbReference type="AlphaFoldDB" id="A0A2K3KNX4"/>
<comment type="caution">
    <text evidence="8">The sequence shown here is derived from an EMBL/GenBank/DDBJ whole genome shotgun (WGS) entry which is preliminary data.</text>
</comment>
<keyword evidence="1" id="KW-0808">Transferase</keyword>
<keyword evidence="5" id="KW-0378">Hydrolase</keyword>
<dbReference type="EMBL" id="ASHM01103624">
    <property type="protein sequence ID" value="PNX67933.1"/>
    <property type="molecule type" value="Genomic_DNA"/>
</dbReference>
<evidence type="ECO:0000259" key="7">
    <source>
        <dbReference type="Pfam" id="PF17917"/>
    </source>
</evidence>
<evidence type="ECO:0000256" key="2">
    <source>
        <dbReference type="ARBA" id="ARBA00022695"/>
    </source>
</evidence>
<evidence type="ECO:0000256" key="4">
    <source>
        <dbReference type="ARBA" id="ARBA00022759"/>
    </source>
</evidence>
<feature type="domain" description="Reverse transcriptase RNase H-like" evidence="7">
    <location>
        <begin position="12"/>
        <end position="109"/>
    </location>
</feature>